<dbReference type="GO" id="GO:0008137">
    <property type="term" value="F:NADH dehydrogenase (ubiquinone) activity"/>
    <property type="evidence" value="ECO:0007669"/>
    <property type="project" value="UniProtKB-EC"/>
</dbReference>
<feature type="transmembrane region" description="Helical" evidence="11">
    <location>
        <begin position="57"/>
        <end position="79"/>
    </location>
</feature>
<keyword evidence="12" id="KW-0496">Mitochondrion</keyword>
<organism evidence="12">
    <name type="scientific">Jesogammarus hinumensis</name>
    <dbReference type="NCBI Taxonomy" id="378308"/>
    <lineage>
        <taxon>Eukaryota</taxon>
        <taxon>Metazoa</taxon>
        <taxon>Ecdysozoa</taxon>
        <taxon>Arthropoda</taxon>
        <taxon>Crustacea</taxon>
        <taxon>Multicrustacea</taxon>
        <taxon>Malacostraca</taxon>
        <taxon>Eumalacostraca</taxon>
        <taxon>Peracarida</taxon>
        <taxon>Amphipoda</taxon>
        <taxon>Senticaudata</taxon>
        <taxon>Gammarida</taxon>
        <taxon>Gammaridira</taxon>
        <taxon>Gammaroidea</taxon>
        <taxon>Anisogammaridae</taxon>
        <taxon>Jesogammarus</taxon>
    </lineage>
</organism>
<dbReference type="Pfam" id="PF00420">
    <property type="entry name" value="Oxidored_q2"/>
    <property type="match status" value="1"/>
</dbReference>
<evidence type="ECO:0000256" key="5">
    <source>
        <dbReference type="ARBA" id="ARBA00022967"/>
    </source>
</evidence>
<evidence type="ECO:0000256" key="11">
    <source>
        <dbReference type="SAM" id="Phobius"/>
    </source>
</evidence>
<name>A0A891ZK59_9CRUS</name>
<geneLocation type="mitochondrion" evidence="12"/>
<comment type="catalytic activity">
    <reaction evidence="10">
        <text>a ubiquinone + NADH + 5 H(+)(in) = a ubiquinol + NAD(+) + 4 H(+)(out)</text>
        <dbReference type="Rhea" id="RHEA:29091"/>
        <dbReference type="Rhea" id="RHEA-COMP:9565"/>
        <dbReference type="Rhea" id="RHEA-COMP:9566"/>
        <dbReference type="ChEBI" id="CHEBI:15378"/>
        <dbReference type="ChEBI" id="CHEBI:16389"/>
        <dbReference type="ChEBI" id="CHEBI:17976"/>
        <dbReference type="ChEBI" id="CHEBI:57540"/>
        <dbReference type="ChEBI" id="CHEBI:57945"/>
        <dbReference type="EC" id="7.1.1.2"/>
    </reaction>
</comment>
<dbReference type="InterPro" id="IPR039428">
    <property type="entry name" value="NUOK/Mnh_C1-like"/>
</dbReference>
<keyword evidence="6 11" id="KW-1133">Transmembrane helix</keyword>
<dbReference type="EMBL" id="MT270126">
    <property type="protein sequence ID" value="QRN71585.1"/>
    <property type="molecule type" value="Genomic_DNA"/>
</dbReference>
<evidence type="ECO:0000256" key="10">
    <source>
        <dbReference type="ARBA" id="ARBA00049551"/>
    </source>
</evidence>
<dbReference type="CTD" id="4539"/>
<keyword evidence="8 11" id="KW-0472">Membrane</keyword>
<keyword evidence="7" id="KW-0520">NAD</keyword>
<dbReference type="GO" id="GO:0016020">
    <property type="term" value="C:membrane"/>
    <property type="evidence" value="ECO:0007669"/>
    <property type="project" value="UniProtKB-SubCell"/>
</dbReference>
<gene>
    <name evidence="12" type="primary">ND4L</name>
</gene>
<reference evidence="12" key="2">
    <citation type="submission" date="2020-03" db="EMBL/GenBank/DDBJ databases">
        <authorList>
            <person name="Lee C.-W."/>
            <person name="Tomikawa K."/>
            <person name="Min G.-S."/>
        </authorList>
    </citation>
    <scope>NUCLEOTIDE SEQUENCE</scope>
</reference>
<dbReference type="RefSeq" id="YP_010164880.1">
    <property type="nucleotide sequence ID" value="NC_057497.1"/>
</dbReference>
<feature type="transmembrane region" description="Helical" evidence="11">
    <location>
        <begin position="6"/>
        <end position="24"/>
    </location>
</feature>
<evidence type="ECO:0000256" key="2">
    <source>
        <dbReference type="ARBA" id="ARBA00010519"/>
    </source>
</evidence>
<accession>A0A891ZK59</accession>
<comment type="similarity">
    <text evidence="2">Belongs to the complex I subunit 4L family.</text>
</comment>
<evidence type="ECO:0000256" key="6">
    <source>
        <dbReference type="ARBA" id="ARBA00022989"/>
    </source>
</evidence>
<evidence type="ECO:0000256" key="4">
    <source>
        <dbReference type="ARBA" id="ARBA00022692"/>
    </source>
</evidence>
<dbReference type="GeneID" id="67268923"/>
<evidence type="ECO:0000256" key="1">
    <source>
        <dbReference type="ARBA" id="ARBA00004141"/>
    </source>
</evidence>
<dbReference type="AlphaFoldDB" id="A0A891ZK59"/>
<evidence type="ECO:0000256" key="9">
    <source>
        <dbReference type="ARBA" id="ARBA00031586"/>
    </source>
</evidence>
<evidence type="ECO:0000256" key="7">
    <source>
        <dbReference type="ARBA" id="ARBA00023027"/>
    </source>
</evidence>
<dbReference type="Gene3D" id="1.10.287.3510">
    <property type="match status" value="1"/>
</dbReference>
<sequence length="96" mass="10651">MLSLSHISGLSMFLMGSLSVILNFNHFLNSLLSLELMALSVYLIASEILYLKGDEVFLLFFFVLIVCEGVVGLSLLIAGSYSHFTDYSKEFNSLVC</sequence>
<reference evidence="12" key="1">
    <citation type="journal article" date="2020" name="Mitochondrial DNA Part B Resour">
        <title>The complete mitochondrial genome of Jesogammarus (Jesogammarus) hinumensis (Crustacea: Amphipoda: Anisogammaridae).</title>
        <authorList>
            <person name="Lee C.W."/>
            <person name="Tomikawa K."/>
            <person name="Min G.S."/>
        </authorList>
    </citation>
    <scope>NUCLEOTIDE SEQUENCE</scope>
</reference>
<evidence type="ECO:0000256" key="8">
    <source>
        <dbReference type="ARBA" id="ARBA00023136"/>
    </source>
</evidence>
<protein>
    <recommendedName>
        <fullName evidence="3">NADH-ubiquinone oxidoreductase chain 4L</fullName>
    </recommendedName>
    <alternativeName>
        <fullName evidence="9">NADH dehydrogenase subunit 4L</fullName>
    </alternativeName>
</protein>
<comment type="subcellular location">
    <subcellularLocation>
        <location evidence="1">Membrane</location>
        <topology evidence="1">Multi-pass membrane protein</topology>
    </subcellularLocation>
</comment>
<evidence type="ECO:0000313" key="12">
    <source>
        <dbReference type="EMBL" id="QRN71585.1"/>
    </source>
</evidence>
<feature type="transmembrane region" description="Helical" evidence="11">
    <location>
        <begin position="31"/>
        <end position="51"/>
    </location>
</feature>
<proteinExistence type="inferred from homology"/>
<keyword evidence="5" id="KW-1278">Translocase</keyword>
<keyword evidence="4 11" id="KW-0812">Transmembrane</keyword>
<evidence type="ECO:0000256" key="3">
    <source>
        <dbReference type="ARBA" id="ARBA00016612"/>
    </source>
</evidence>